<keyword evidence="1" id="KW-0805">Transcription regulation</keyword>
<comment type="caution">
    <text evidence="6">The sequence shown here is derived from an EMBL/GenBank/DDBJ whole genome shotgun (WGS) entry which is preliminary data.</text>
</comment>
<feature type="DNA-binding region" description="H-T-H motif" evidence="4">
    <location>
        <begin position="32"/>
        <end position="51"/>
    </location>
</feature>
<evidence type="ECO:0000256" key="1">
    <source>
        <dbReference type="ARBA" id="ARBA00023015"/>
    </source>
</evidence>
<keyword evidence="2 4" id="KW-0238">DNA-binding</keyword>
<evidence type="ECO:0000259" key="5">
    <source>
        <dbReference type="PROSITE" id="PS50977"/>
    </source>
</evidence>
<dbReference type="GO" id="GO:0003700">
    <property type="term" value="F:DNA-binding transcription factor activity"/>
    <property type="evidence" value="ECO:0007669"/>
    <property type="project" value="TreeGrafter"/>
</dbReference>
<feature type="domain" description="HTH tetR-type" evidence="5">
    <location>
        <begin position="9"/>
        <end position="69"/>
    </location>
</feature>
<dbReference type="PANTHER" id="PTHR30055:SF234">
    <property type="entry name" value="HTH-TYPE TRANSCRIPTIONAL REGULATOR BETI"/>
    <property type="match status" value="1"/>
</dbReference>
<dbReference type="SUPFAM" id="SSF46689">
    <property type="entry name" value="Homeodomain-like"/>
    <property type="match status" value="1"/>
</dbReference>
<evidence type="ECO:0000313" key="6">
    <source>
        <dbReference type="EMBL" id="RKR91554.1"/>
    </source>
</evidence>
<dbReference type="InterPro" id="IPR050109">
    <property type="entry name" value="HTH-type_TetR-like_transc_reg"/>
</dbReference>
<organism evidence="6 7">
    <name type="scientific">Micromonospora pisi</name>
    <dbReference type="NCBI Taxonomy" id="589240"/>
    <lineage>
        <taxon>Bacteria</taxon>
        <taxon>Bacillati</taxon>
        <taxon>Actinomycetota</taxon>
        <taxon>Actinomycetes</taxon>
        <taxon>Micromonosporales</taxon>
        <taxon>Micromonosporaceae</taxon>
        <taxon>Micromonospora</taxon>
    </lineage>
</organism>
<gene>
    <name evidence="6" type="ORF">BDK92_5954</name>
</gene>
<keyword evidence="3" id="KW-0804">Transcription</keyword>
<keyword evidence="7" id="KW-1185">Reference proteome</keyword>
<dbReference type="PANTHER" id="PTHR30055">
    <property type="entry name" value="HTH-TYPE TRANSCRIPTIONAL REGULATOR RUTR"/>
    <property type="match status" value="1"/>
</dbReference>
<proteinExistence type="predicted"/>
<dbReference type="PROSITE" id="PS50977">
    <property type="entry name" value="HTH_TETR_2"/>
    <property type="match status" value="1"/>
</dbReference>
<dbReference type="Proteomes" id="UP000277671">
    <property type="component" value="Unassembled WGS sequence"/>
</dbReference>
<dbReference type="Pfam" id="PF00440">
    <property type="entry name" value="TetR_N"/>
    <property type="match status" value="1"/>
</dbReference>
<dbReference type="Gene3D" id="1.10.357.10">
    <property type="entry name" value="Tetracycline Repressor, domain 2"/>
    <property type="match status" value="1"/>
</dbReference>
<evidence type="ECO:0000256" key="3">
    <source>
        <dbReference type="ARBA" id="ARBA00023163"/>
    </source>
</evidence>
<evidence type="ECO:0000256" key="4">
    <source>
        <dbReference type="PROSITE-ProRule" id="PRU00335"/>
    </source>
</evidence>
<dbReference type="AlphaFoldDB" id="A0A495JT71"/>
<dbReference type="EMBL" id="RBKT01000001">
    <property type="protein sequence ID" value="RKR91554.1"/>
    <property type="molecule type" value="Genomic_DNA"/>
</dbReference>
<dbReference type="InterPro" id="IPR009057">
    <property type="entry name" value="Homeodomain-like_sf"/>
</dbReference>
<accession>A0A495JT71</accession>
<name>A0A495JT71_9ACTN</name>
<dbReference type="RefSeq" id="WP_170208732.1">
    <property type="nucleotide sequence ID" value="NZ_RBKT01000001.1"/>
</dbReference>
<evidence type="ECO:0000256" key="2">
    <source>
        <dbReference type="ARBA" id="ARBA00023125"/>
    </source>
</evidence>
<dbReference type="GO" id="GO:0000976">
    <property type="term" value="F:transcription cis-regulatory region binding"/>
    <property type="evidence" value="ECO:0007669"/>
    <property type="project" value="TreeGrafter"/>
</dbReference>
<dbReference type="InterPro" id="IPR001647">
    <property type="entry name" value="HTH_TetR"/>
</dbReference>
<dbReference type="PRINTS" id="PR00455">
    <property type="entry name" value="HTHTETR"/>
</dbReference>
<sequence>MGQKRISSSQRRASVLAAAIRIFGSKGFVATTTADIAREAAVSQPYVVSLFGSKDALVRAAIEHALDRVVEVFEQTIDDDAPGELAPRIGVAYLQLFKEQGLQLCLAHAFTAGTDPEIGPLARDGFLRVYRVLVDHGHLAPEQASQILAAGMMANVVLGLRLADDYDREPAIRELLSATYPSNVELLRTVTGAYDGVAPPQGAADV</sequence>
<protein>
    <submittedName>
        <fullName evidence="6">TetR family transcriptional regulator</fullName>
    </submittedName>
</protein>
<evidence type="ECO:0000313" key="7">
    <source>
        <dbReference type="Proteomes" id="UP000277671"/>
    </source>
</evidence>
<reference evidence="6 7" key="1">
    <citation type="submission" date="2018-10" db="EMBL/GenBank/DDBJ databases">
        <title>Sequencing the genomes of 1000 actinobacteria strains.</title>
        <authorList>
            <person name="Klenk H.-P."/>
        </authorList>
    </citation>
    <scope>NUCLEOTIDE SEQUENCE [LARGE SCALE GENOMIC DNA]</scope>
    <source>
        <strain evidence="6 7">DSM 45175</strain>
    </source>
</reference>